<evidence type="ECO:0000256" key="1">
    <source>
        <dbReference type="SAM" id="MobiDB-lite"/>
    </source>
</evidence>
<gene>
    <name evidence="2" type="ORF">BJ554DRAFT_7011</name>
</gene>
<comment type="caution">
    <text evidence="2">The sequence shown here is derived from an EMBL/GenBank/DDBJ whole genome shotgun (WGS) entry which is preliminary data.</text>
</comment>
<reference evidence="2 3" key="1">
    <citation type="journal article" name="Sci. Rep.">
        <title>Genome-scale phylogenetic analyses confirm Olpidium as the closest living zoosporic fungus to the non-flagellated, terrestrial fungi.</title>
        <authorList>
            <person name="Chang Y."/>
            <person name="Rochon D."/>
            <person name="Sekimoto S."/>
            <person name="Wang Y."/>
            <person name="Chovatia M."/>
            <person name="Sandor L."/>
            <person name="Salamov A."/>
            <person name="Grigoriev I.V."/>
            <person name="Stajich J.E."/>
            <person name="Spatafora J.W."/>
        </authorList>
    </citation>
    <scope>NUCLEOTIDE SEQUENCE [LARGE SCALE GENOMIC DNA]</scope>
    <source>
        <strain evidence="2">S191</strain>
    </source>
</reference>
<dbReference type="AlphaFoldDB" id="A0A8H7ZWK2"/>
<proteinExistence type="predicted"/>
<evidence type="ECO:0000313" key="3">
    <source>
        <dbReference type="Proteomes" id="UP000673691"/>
    </source>
</evidence>
<keyword evidence="3" id="KW-1185">Reference proteome</keyword>
<feature type="region of interest" description="Disordered" evidence="1">
    <location>
        <begin position="30"/>
        <end position="182"/>
    </location>
</feature>
<name>A0A8H7ZWK2_9FUNG</name>
<evidence type="ECO:0000313" key="2">
    <source>
        <dbReference type="EMBL" id="KAG5460888.1"/>
    </source>
</evidence>
<dbReference type="EMBL" id="JAEFCI010004535">
    <property type="protein sequence ID" value="KAG5460888.1"/>
    <property type="molecule type" value="Genomic_DNA"/>
</dbReference>
<dbReference type="Proteomes" id="UP000673691">
    <property type="component" value="Unassembled WGS sequence"/>
</dbReference>
<feature type="compositionally biased region" description="Pro residues" evidence="1">
    <location>
        <begin position="170"/>
        <end position="180"/>
    </location>
</feature>
<sequence>MVDVHKWLASFSRVGFGRLRSARENLCLKTRGAGGSPARPRDASPKLSSTSEGQTAGSAGIHCRTAGARRGGTEHGGGGGAPENGARSGAWTHLTRRLSETESESGHCGTAGDHFPWQDSHWRKDDDDYGNPPAPALSAASTPQPSAEEVPANSQGAAWPPATSESGRSPHPPLQPPPRALPGGLEFVSSTVAGILSGCSAALLVAPLEELAITEEDRRFDAMGLTVRRTFSVLELGRWAGEKAEEDGQPAEPSARGGPKTRALYRVVSESSSLTLLASAPKTSSADAWIGSWKAVQRHNWSVPAHSTEDSACTKAVPFLRNTPDFLRNFPFAVRRFTSRSSRIQTRYELY</sequence>
<protein>
    <submittedName>
        <fullName evidence="2">Uncharacterized protein</fullName>
    </submittedName>
</protein>
<accession>A0A8H7ZWK2</accession>
<feature type="compositionally biased region" description="Low complexity" evidence="1">
    <location>
        <begin position="136"/>
        <end position="147"/>
    </location>
</feature>
<organism evidence="2 3">
    <name type="scientific">Olpidium bornovanus</name>
    <dbReference type="NCBI Taxonomy" id="278681"/>
    <lineage>
        <taxon>Eukaryota</taxon>
        <taxon>Fungi</taxon>
        <taxon>Fungi incertae sedis</taxon>
        <taxon>Olpidiomycota</taxon>
        <taxon>Olpidiomycotina</taxon>
        <taxon>Olpidiomycetes</taxon>
        <taxon>Olpidiales</taxon>
        <taxon>Olpidiaceae</taxon>
        <taxon>Olpidium</taxon>
    </lineage>
</organism>
<feature type="compositionally biased region" description="Polar residues" evidence="1">
    <location>
        <begin position="46"/>
        <end position="57"/>
    </location>
</feature>